<evidence type="ECO:0000256" key="1">
    <source>
        <dbReference type="SAM" id="SignalP"/>
    </source>
</evidence>
<gene>
    <name evidence="2" type="ORF">EV677_2890</name>
</gene>
<dbReference type="OrthoDB" id="6117634at2"/>
<evidence type="ECO:0000313" key="2">
    <source>
        <dbReference type="EMBL" id="TDN88020.1"/>
    </source>
</evidence>
<keyword evidence="3" id="KW-1185">Reference proteome</keyword>
<accession>A0A4R6G2J5</accession>
<dbReference type="AlphaFoldDB" id="A0A4R6G2J5"/>
<feature type="chain" id="PRO_5020805155" evidence="1">
    <location>
        <begin position="19"/>
        <end position="205"/>
    </location>
</feature>
<comment type="caution">
    <text evidence="2">The sequence shown here is derived from an EMBL/GenBank/DDBJ whole genome shotgun (WGS) entry which is preliminary data.</text>
</comment>
<evidence type="ECO:0000313" key="3">
    <source>
        <dbReference type="Proteomes" id="UP000294737"/>
    </source>
</evidence>
<dbReference type="EMBL" id="SNWF01000008">
    <property type="protein sequence ID" value="TDN88020.1"/>
    <property type="molecule type" value="Genomic_DNA"/>
</dbReference>
<organism evidence="2 3">
    <name type="scientific">Herminiimonas fonticola</name>
    <dbReference type="NCBI Taxonomy" id="303380"/>
    <lineage>
        <taxon>Bacteria</taxon>
        <taxon>Pseudomonadati</taxon>
        <taxon>Pseudomonadota</taxon>
        <taxon>Betaproteobacteria</taxon>
        <taxon>Burkholderiales</taxon>
        <taxon>Oxalobacteraceae</taxon>
        <taxon>Herminiimonas</taxon>
    </lineage>
</organism>
<reference evidence="2 3" key="1">
    <citation type="submission" date="2019-03" db="EMBL/GenBank/DDBJ databases">
        <title>Genomic Encyclopedia of Type Strains, Phase IV (KMG-IV): sequencing the most valuable type-strain genomes for metagenomic binning, comparative biology and taxonomic classification.</title>
        <authorList>
            <person name="Goeker M."/>
        </authorList>
    </citation>
    <scope>NUCLEOTIDE SEQUENCE [LARGE SCALE GENOMIC DNA]</scope>
    <source>
        <strain evidence="2 3">DSM 18555</strain>
    </source>
</reference>
<protein>
    <submittedName>
        <fullName evidence="2">Uncharacterized protein</fullName>
    </submittedName>
</protein>
<keyword evidence="1" id="KW-0732">Signal</keyword>
<feature type="signal peptide" evidence="1">
    <location>
        <begin position="1"/>
        <end position="18"/>
    </location>
</feature>
<proteinExistence type="predicted"/>
<sequence>MRKFLVLLFLLASGAASANESISVCYNYGCTDEAAARFSEPQLRTLAKKLRSARSAAEERKALADVIGQLYYWAGQQTPVYADKGGNVADDAVNGAMDCIDHSTTTTRFLKMLERRKLLRYHEVENVVRRRRFFLFEHFSAMIEERPHPLLAKPADDGILDFWDEVKPHRYVVDSWFVNNGKPAVILPLEDWTDGAGPNLEPSRY</sequence>
<name>A0A4R6G2J5_9BURK</name>
<dbReference type="Proteomes" id="UP000294737">
    <property type="component" value="Unassembled WGS sequence"/>
</dbReference>